<dbReference type="PATRIC" id="fig|1423745.4.peg.687"/>
<comment type="similarity">
    <text evidence="2 6">Belongs to the BI1 family.</text>
</comment>
<evidence type="ECO:0000256" key="4">
    <source>
        <dbReference type="ARBA" id="ARBA00022989"/>
    </source>
</evidence>
<feature type="transmembrane region" description="Helical" evidence="6">
    <location>
        <begin position="112"/>
        <end position="131"/>
    </location>
</feature>
<sequence length="235" mass="25893">MLAMNGEMFGNTAELAQRLVAKTYQKVCGGLVVTGIVMLLMSTFMRSFVTSMGLGSSLLILLVALGLMLALGHSVNDEKTSASTTNTIYYLMTVLFGVSLSPILIYYRMDTIGLAFLGTAVMFGGLTFYANRTTKDYLRFSSYLTWGLLAAIVLSVVAVLLRIPTLYIIIDVVMLVIFAVFIVMDTQSVRKYAEYVDSETKLQKFSTIGALNIYLDILNIFQILVQLLGMSNDNN</sequence>
<dbReference type="PANTHER" id="PTHR23291">
    <property type="entry name" value="BAX INHIBITOR-RELATED"/>
    <property type="match status" value="1"/>
</dbReference>
<gene>
    <name evidence="7" type="ORF">FC87_GL000647</name>
</gene>
<reference evidence="7 8" key="1">
    <citation type="journal article" date="2015" name="Genome Announc.">
        <title>Expanding the biotechnology potential of lactobacilli through comparative genomics of 213 strains and associated genera.</title>
        <authorList>
            <person name="Sun Z."/>
            <person name="Harris H.M."/>
            <person name="McCann A."/>
            <person name="Guo C."/>
            <person name="Argimon S."/>
            <person name="Zhang W."/>
            <person name="Yang X."/>
            <person name="Jeffery I.B."/>
            <person name="Cooney J.C."/>
            <person name="Kagawa T.F."/>
            <person name="Liu W."/>
            <person name="Song Y."/>
            <person name="Salvetti E."/>
            <person name="Wrobel A."/>
            <person name="Rasinkangas P."/>
            <person name="Parkhill J."/>
            <person name="Rea M.C."/>
            <person name="O'Sullivan O."/>
            <person name="Ritari J."/>
            <person name="Douillard F.P."/>
            <person name="Paul Ross R."/>
            <person name="Yang R."/>
            <person name="Briner A.E."/>
            <person name="Felis G.E."/>
            <person name="de Vos W.M."/>
            <person name="Barrangou R."/>
            <person name="Klaenhammer T.R."/>
            <person name="Caufield P.W."/>
            <person name="Cui Y."/>
            <person name="Zhang H."/>
            <person name="O'Toole P.W."/>
        </authorList>
    </citation>
    <scope>NUCLEOTIDE SEQUENCE [LARGE SCALE GENOMIC DNA]</scope>
    <source>
        <strain evidence="7 8">DSM 22689</strain>
    </source>
</reference>
<keyword evidence="4 6" id="KW-1133">Transmembrane helix</keyword>
<feature type="transmembrane region" description="Helical" evidence="6">
    <location>
        <begin position="27"/>
        <end position="48"/>
    </location>
</feature>
<evidence type="ECO:0000256" key="5">
    <source>
        <dbReference type="ARBA" id="ARBA00023136"/>
    </source>
</evidence>
<feature type="transmembrane region" description="Helical" evidence="6">
    <location>
        <begin position="143"/>
        <end position="161"/>
    </location>
</feature>
<evidence type="ECO:0008006" key="9">
    <source>
        <dbReference type="Google" id="ProtNLM"/>
    </source>
</evidence>
<evidence type="ECO:0000313" key="7">
    <source>
        <dbReference type="EMBL" id="KRM91822.1"/>
    </source>
</evidence>
<evidence type="ECO:0000256" key="6">
    <source>
        <dbReference type="RuleBase" id="RU004379"/>
    </source>
</evidence>
<feature type="transmembrane region" description="Helical" evidence="6">
    <location>
        <begin position="54"/>
        <end position="75"/>
    </location>
</feature>
<comment type="caution">
    <text evidence="7">The sequence shown here is derived from an EMBL/GenBank/DDBJ whole genome shotgun (WGS) entry which is preliminary data.</text>
</comment>
<feature type="transmembrane region" description="Helical" evidence="6">
    <location>
        <begin position="87"/>
        <end position="106"/>
    </location>
</feature>
<keyword evidence="3 6" id="KW-0812">Transmembrane</keyword>
<feature type="transmembrane region" description="Helical" evidence="6">
    <location>
        <begin position="167"/>
        <end position="184"/>
    </location>
</feature>
<dbReference type="Proteomes" id="UP000051586">
    <property type="component" value="Unassembled WGS sequence"/>
</dbReference>
<accession>A0A0R2CJN6</accession>
<dbReference type="InterPro" id="IPR006214">
    <property type="entry name" value="Bax_inhibitor_1-related"/>
</dbReference>
<dbReference type="AlphaFoldDB" id="A0A0R2CJN6"/>
<comment type="subcellular location">
    <subcellularLocation>
        <location evidence="1">Membrane</location>
        <topology evidence="1">Multi-pass membrane protein</topology>
    </subcellularLocation>
</comment>
<dbReference type="Pfam" id="PF01027">
    <property type="entry name" value="Bax1-I"/>
    <property type="match status" value="1"/>
</dbReference>
<evidence type="ECO:0000256" key="3">
    <source>
        <dbReference type="ARBA" id="ARBA00022692"/>
    </source>
</evidence>
<name>A0A0R2CJN6_9LACO</name>
<dbReference type="GO" id="GO:0016020">
    <property type="term" value="C:membrane"/>
    <property type="evidence" value="ECO:0007669"/>
    <property type="project" value="UniProtKB-SubCell"/>
</dbReference>
<dbReference type="EMBL" id="AYZI01000003">
    <property type="protein sequence ID" value="KRM91822.1"/>
    <property type="molecule type" value="Genomic_DNA"/>
</dbReference>
<organism evidence="7 8">
    <name type="scientific">Fructilactobacillus florum DSM 22689 = JCM 16035</name>
    <dbReference type="NCBI Taxonomy" id="1423745"/>
    <lineage>
        <taxon>Bacteria</taxon>
        <taxon>Bacillati</taxon>
        <taxon>Bacillota</taxon>
        <taxon>Bacilli</taxon>
        <taxon>Lactobacillales</taxon>
        <taxon>Lactobacillaceae</taxon>
        <taxon>Fructilactobacillus</taxon>
    </lineage>
</organism>
<evidence type="ECO:0000313" key="8">
    <source>
        <dbReference type="Proteomes" id="UP000051586"/>
    </source>
</evidence>
<proteinExistence type="inferred from homology"/>
<evidence type="ECO:0000256" key="2">
    <source>
        <dbReference type="ARBA" id="ARBA00010350"/>
    </source>
</evidence>
<dbReference type="PANTHER" id="PTHR23291:SF50">
    <property type="entry name" value="PROTEIN LIFEGUARD 4"/>
    <property type="match status" value="1"/>
</dbReference>
<feature type="transmembrane region" description="Helical" evidence="6">
    <location>
        <begin position="205"/>
        <end position="225"/>
    </location>
</feature>
<dbReference type="STRING" id="1423745.GCA_001311215_00061"/>
<dbReference type="CDD" id="cd10432">
    <property type="entry name" value="BI-1-like_bacterial"/>
    <property type="match status" value="1"/>
</dbReference>
<evidence type="ECO:0000256" key="1">
    <source>
        <dbReference type="ARBA" id="ARBA00004141"/>
    </source>
</evidence>
<keyword evidence="5 6" id="KW-0472">Membrane</keyword>
<protein>
    <recommendedName>
        <fullName evidence="9">Integral membrane protein</fullName>
    </recommendedName>
</protein>